<dbReference type="RefSeq" id="YP_010098061.1">
    <property type="nucleotide sequence ID" value="NC_055763.1"/>
</dbReference>
<gene>
    <name evidence="1" type="primary">84</name>
    <name evidence="1" type="ORF">SEA_MARIETTA_84</name>
</gene>
<organism evidence="1 2">
    <name type="scientific">Gordonia phage Marietta</name>
    <dbReference type="NCBI Taxonomy" id="2301558"/>
    <lineage>
        <taxon>Viruses</taxon>
        <taxon>Duplodnaviria</taxon>
        <taxon>Heunggongvirae</taxon>
        <taxon>Uroviricota</taxon>
        <taxon>Caudoviricetes</taxon>
        <taxon>Zierdtviridae</taxon>
        <taxon>Emilbogenvirinae</taxon>
        <taxon>Sukkupivirus</taxon>
        <taxon>Sukkupivirus marietta</taxon>
    </lineage>
</organism>
<name>A0A385DPN8_9CAUD</name>
<proteinExistence type="predicted"/>
<evidence type="ECO:0000313" key="1">
    <source>
        <dbReference type="EMBL" id="AXQ61403.1"/>
    </source>
</evidence>
<protein>
    <submittedName>
        <fullName evidence="1">Uncharacterized protein</fullName>
    </submittedName>
</protein>
<keyword evidence="2" id="KW-1185">Reference proteome</keyword>
<sequence>MNVRERRALREITAAALRGVVAIPIDSPAYWQALDVLHTARAHRRALTLEGSTK</sequence>
<reference evidence="1 2" key="1">
    <citation type="submission" date="2018-07" db="EMBL/GenBank/DDBJ databases">
        <authorList>
            <person name="Burke E.M."/>
            <person name="Good S."/>
            <person name="Jeffords E.T."/>
            <person name="Pearson M."/>
            <person name="Sohlstrom A."/>
            <person name="Westholm D.E."/>
            <person name="Butela K.A."/>
            <person name="Garlena R.A."/>
            <person name="Russell D.A."/>
            <person name="Pope W.H."/>
            <person name="Jacobs-Sera D."/>
            <person name="Hatfull G.F."/>
        </authorList>
    </citation>
    <scope>NUCLEOTIDE SEQUENCE [LARGE SCALE GENOMIC DNA]</scope>
</reference>
<evidence type="ECO:0000313" key="2">
    <source>
        <dbReference type="Proteomes" id="UP000263654"/>
    </source>
</evidence>
<accession>A0A385DPN8</accession>
<dbReference type="GeneID" id="65115729"/>
<dbReference type="EMBL" id="MH669007">
    <property type="protein sequence ID" value="AXQ61403.1"/>
    <property type="molecule type" value="Genomic_DNA"/>
</dbReference>
<dbReference type="KEGG" id="vg:65115729"/>
<dbReference type="Proteomes" id="UP000263654">
    <property type="component" value="Segment"/>
</dbReference>